<accession>A0A0F9Q7Y4</accession>
<feature type="domain" description="Gfo/Idh/MocA-like oxidoreductase bacterial type C-terminal" evidence="2">
    <location>
        <begin position="177"/>
        <end position="270"/>
    </location>
</feature>
<dbReference type="PANTHER" id="PTHR43818:SF10">
    <property type="entry name" value="NADH-DEPENDENT DEHYDROGENASE-RELATED"/>
    <property type="match status" value="1"/>
</dbReference>
<evidence type="ECO:0008006" key="4">
    <source>
        <dbReference type="Google" id="ProtNLM"/>
    </source>
</evidence>
<feature type="domain" description="Gfo/Idh/MocA-like oxidoreductase N-terminal" evidence="1">
    <location>
        <begin position="49"/>
        <end position="168"/>
    </location>
</feature>
<dbReference type="Pfam" id="PF01408">
    <property type="entry name" value="GFO_IDH_MocA"/>
    <property type="match status" value="1"/>
</dbReference>
<dbReference type="PANTHER" id="PTHR43818">
    <property type="entry name" value="BCDNA.GH03377"/>
    <property type="match status" value="1"/>
</dbReference>
<dbReference type="InterPro" id="IPR036291">
    <property type="entry name" value="NAD(P)-bd_dom_sf"/>
</dbReference>
<reference evidence="3" key="1">
    <citation type="journal article" date="2015" name="Nature">
        <title>Complex archaea that bridge the gap between prokaryotes and eukaryotes.</title>
        <authorList>
            <person name="Spang A."/>
            <person name="Saw J.H."/>
            <person name="Jorgensen S.L."/>
            <person name="Zaremba-Niedzwiedzka K."/>
            <person name="Martijn J."/>
            <person name="Lind A.E."/>
            <person name="van Eijk R."/>
            <person name="Schleper C."/>
            <person name="Guy L."/>
            <person name="Ettema T.J."/>
        </authorList>
    </citation>
    <scope>NUCLEOTIDE SEQUENCE</scope>
</reference>
<dbReference type="SUPFAM" id="SSF51735">
    <property type="entry name" value="NAD(P)-binding Rossmann-fold domains"/>
    <property type="match status" value="1"/>
</dbReference>
<gene>
    <name evidence="3" type="ORF">LCGC14_1047870</name>
</gene>
<sequence>MIKKKDNSAAGKSRRNFVKQSGLAAAGFMIVPRHVLGGPGFVAPSDMLNIAGIGVGGKGESDLAAFAESPNVNIVGLCDVDDRQAVKSRESFPKAKYYKDFREMLDKEKNNIDAVSVSTPDHNHAPAAYKAMEMGKHVYVQKPLTHDIWEARMLTEAAKKFKVVTQMGNQGGSGDGVRKMKEIYEAGIIGDVHTVQCWTNRAIWPQALETPTKKDKIPKGLDWDLWLGTAETRDYNDAYLPFDWRGWSDFGTGALGDMACHIMDPVYRILPILYPTTVECSISDAFKGKFETANYPKSFPNSSTIYLKYPKPDGTGSIDVSWMDGGLRPARPDELGDDEAFGNWDGGVLFIGTKGKLLADCYGADPRLLPLSLNEQISVKETIPRVPEGHYLQWVNACMAGYGNAETSSSFDYAGPFTESILIGNLALKSYFEVDPSAENKGFWGGGAQFWGRKRLQWDAANMKITNFEPANKYVKRTYRDGYSVG</sequence>
<dbReference type="Gene3D" id="3.30.360.10">
    <property type="entry name" value="Dihydrodipicolinate Reductase, domain 2"/>
    <property type="match status" value="1"/>
</dbReference>
<dbReference type="InterPro" id="IPR000683">
    <property type="entry name" value="Gfo/Idh/MocA-like_OxRdtase_N"/>
</dbReference>
<dbReference type="InterPro" id="IPR043906">
    <property type="entry name" value="Gfo/Idh/MocA_OxRdtase_bact_C"/>
</dbReference>
<dbReference type="PROSITE" id="PS51318">
    <property type="entry name" value="TAT"/>
    <property type="match status" value="1"/>
</dbReference>
<evidence type="ECO:0000313" key="3">
    <source>
        <dbReference type="EMBL" id="KKN09311.1"/>
    </source>
</evidence>
<dbReference type="InterPro" id="IPR006311">
    <property type="entry name" value="TAT_signal"/>
</dbReference>
<evidence type="ECO:0000259" key="2">
    <source>
        <dbReference type="Pfam" id="PF19051"/>
    </source>
</evidence>
<protein>
    <recommendedName>
        <fullName evidence="4">Gfo/Idh/MocA-like oxidoreductase N-terminal domain-containing protein</fullName>
    </recommendedName>
</protein>
<proteinExistence type="predicted"/>
<evidence type="ECO:0000259" key="1">
    <source>
        <dbReference type="Pfam" id="PF01408"/>
    </source>
</evidence>
<dbReference type="SUPFAM" id="SSF55347">
    <property type="entry name" value="Glyceraldehyde-3-phosphate dehydrogenase-like, C-terminal domain"/>
    <property type="match status" value="1"/>
</dbReference>
<dbReference type="EMBL" id="LAZR01004362">
    <property type="protein sequence ID" value="KKN09311.1"/>
    <property type="molecule type" value="Genomic_DNA"/>
</dbReference>
<dbReference type="Pfam" id="PF19051">
    <property type="entry name" value="GFO_IDH_MocA_C2"/>
    <property type="match status" value="1"/>
</dbReference>
<name>A0A0F9Q7Y4_9ZZZZ</name>
<dbReference type="InterPro" id="IPR050463">
    <property type="entry name" value="Gfo/Idh/MocA_oxidrdct_glycsds"/>
</dbReference>
<dbReference type="GO" id="GO:0000166">
    <property type="term" value="F:nucleotide binding"/>
    <property type="evidence" value="ECO:0007669"/>
    <property type="project" value="InterPro"/>
</dbReference>
<dbReference type="AlphaFoldDB" id="A0A0F9Q7Y4"/>
<organism evidence="3">
    <name type="scientific">marine sediment metagenome</name>
    <dbReference type="NCBI Taxonomy" id="412755"/>
    <lineage>
        <taxon>unclassified sequences</taxon>
        <taxon>metagenomes</taxon>
        <taxon>ecological metagenomes</taxon>
    </lineage>
</organism>
<comment type="caution">
    <text evidence="3">The sequence shown here is derived from an EMBL/GenBank/DDBJ whole genome shotgun (WGS) entry which is preliminary data.</text>
</comment>
<dbReference type="Gene3D" id="3.40.50.720">
    <property type="entry name" value="NAD(P)-binding Rossmann-like Domain"/>
    <property type="match status" value="1"/>
</dbReference>